<comment type="caution">
    <text evidence="1">The sequence shown here is derived from an EMBL/GenBank/DDBJ whole genome shotgun (WGS) entry which is preliminary data.</text>
</comment>
<dbReference type="EMBL" id="QTSX02000839">
    <property type="protein sequence ID" value="KAJ9084470.1"/>
    <property type="molecule type" value="Genomic_DNA"/>
</dbReference>
<dbReference type="Proteomes" id="UP001165960">
    <property type="component" value="Unassembled WGS sequence"/>
</dbReference>
<sequence length="109" mass="12574">MPGREPFSGVLTAPTLPSHLPLTLQAIEFRLVRRNSMGKGRPMLAPRSQGELAAKELWEMDEQEWMAKKESWHKVYKGIQHAPTQHRHPIENDLALLNKFMSSQDLQEF</sequence>
<name>A0ACC2UCB0_9FUNG</name>
<reference evidence="1" key="1">
    <citation type="submission" date="2022-04" db="EMBL/GenBank/DDBJ databases">
        <title>Genome of the entomopathogenic fungus Entomophthora muscae.</title>
        <authorList>
            <person name="Elya C."/>
            <person name="Lovett B.R."/>
            <person name="Lee E."/>
            <person name="Macias A.M."/>
            <person name="Hajek A.E."/>
            <person name="De Bivort B.L."/>
            <person name="Kasson M.T."/>
            <person name="De Fine Licht H.H."/>
            <person name="Stajich J.E."/>
        </authorList>
    </citation>
    <scope>NUCLEOTIDE SEQUENCE</scope>
    <source>
        <strain evidence="1">Berkeley</strain>
    </source>
</reference>
<gene>
    <name evidence="1" type="ORF">DSO57_1024151</name>
</gene>
<protein>
    <submittedName>
        <fullName evidence="1">Uncharacterized protein</fullName>
    </submittedName>
</protein>
<evidence type="ECO:0000313" key="2">
    <source>
        <dbReference type="Proteomes" id="UP001165960"/>
    </source>
</evidence>
<organism evidence="1 2">
    <name type="scientific">Entomophthora muscae</name>
    <dbReference type="NCBI Taxonomy" id="34485"/>
    <lineage>
        <taxon>Eukaryota</taxon>
        <taxon>Fungi</taxon>
        <taxon>Fungi incertae sedis</taxon>
        <taxon>Zoopagomycota</taxon>
        <taxon>Entomophthoromycotina</taxon>
        <taxon>Entomophthoromycetes</taxon>
        <taxon>Entomophthorales</taxon>
        <taxon>Entomophthoraceae</taxon>
        <taxon>Entomophthora</taxon>
    </lineage>
</organism>
<accession>A0ACC2UCB0</accession>
<keyword evidence="2" id="KW-1185">Reference proteome</keyword>
<evidence type="ECO:0000313" key="1">
    <source>
        <dbReference type="EMBL" id="KAJ9084470.1"/>
    </source>
</evidence>
<proteinExistence type="predicted"/>